<dbReference type="PRINTS" id="PR00837">
    <property type="entry name" value="V5TPXLIKE"/>
</dbReference>
<dbReference type="InterPro" id="IPR014044">
    <property type="entry name" value="CAP_dom"/>
</dbReference>
<dbReference type="SMART" id="SM00198">
    <property type="entry name" value="SCP"/>
    <property type="match status" value="1"/>
</dbReference>
<gene>
    <name evidence="3" type="ORF">LZ538_03225</name>
</gene>
<sequence length="187" mass="19845">MVKYCCRLSVLFATASLASCGIPASPLASSPVPAGHAPFTPAGTSSNRLLAAQNAERAVVRVAPLAWDQALASGASAYARQLASTGTFRHSDRRSRAGAGENLWMGTAGAFSAEQMVRDWASEKRWFVAGTFPNVSRTGRWSDVGHYTQLVWSTTTRVGCGVARGNGRDVLVCRYAPAGNIDGRRVL</sequence>
<dbReference type="PROSITE" id="PS51257">
    <property type="entry name" value="PROKAR_LIPOPROTEIN"/>
    <property type="match status" value="1"/>
</dbReference>
<name>A0ABT0RZQ4_9SPHN</name>
<feature type="chain" id="PRO_5045248255" evidence="1">
    <location>
        <begin position="19"/>
        <end position="187"/>
    </location>
</feature>
<dbReference type="SUPFAM" id="SSF55797">
    <property type="entry name" value="PR-1-like"/>
    <property type="match status" value="1"/>
</dbReference>
<organism evidence="3 4">
    <name type="scientific">Sphingomonas hankyongi</name>
    <dbReference type="NCBI Taxonomy" id="2908209"/>
    <lineage>
        <taxon>Bacteria</taxon>
        <taxon>Pseudomonadati</taxon>
        <taxon>Pseudomonadota</taxon>
        <taxon>Alphaproteobacteria</taxon>
        <taxon>Sphingomonadales</taxon>
        <taxon>Sphingomonadaceae</taxon>
        <taxon>Sphingomonas</taxon>
    </lineage>
</organism>
<keyword evidence="1" id="KW-0732">Signal</keyword>
<dbReference type="InterPro" id="IPR002413">
    <property type="entry name" value="V5_allergen-like"/>
</dbReference>
<reference evidence="3" key="1">
    <citation type="submission" date="2022-05" db="EMBL/GenBank/DDBJ databases">
        <authorList>
            <person name="Jo J.-H."/>
            <person name="Im W.-T."/>
        </authorList>
    </citation>
    <scope>NUCLEOTIDE SEQUENCE</scope>
    <source>
        <strain evidence="3">SE220</strain>
    </source>
</reference>
<dbReference type="PROSITE" id="PS01010">
    <property type="entry name" value="CRISP_2"/>
    <property type="match status" value="1"/>
</dbReference>
<accession>A0ABT0RZQ4</accession>
<dbReference type="Proteomes" id="UP001165342">
    <property type="component" value="Unassembled WGS sequence"/>
</dbReference>
<comment type="caution">
    <text evidence="3">The sequence shown here is derived from an EMBL/GenBank/DDBJ whole genome shotgun (WGS) entry which is preliminary data.</text>
</comment>
<dbReference type="PRINTS" id="PR00838">
    <property type="entry name" value="V5ALLERGEN"/>
</dbReference>
<dbReference type="Pfam" id="PF00188">
    <property type="entry name" value="CAP"/>
    <property type="match status" value="1"/>
</dbReference>
<dbReference type="RefSeq" id="WP_249830552.1">
    <property type="nucleotide sequence ID" value="NZ_JAMGBE010000001.1"/>
</dbReference>
<evidence type="ECO:0000259" key="2">
    <source>
        <dbReference type="SMART" id="SM00198"/>
    </source>
</evidence>
<feature type="signal peptide" evidence="1">
    <location>
        <begin position="1"/>
        <end position="18"/>
    </location>
</feature>
<dbReference type="Gene3D" id="3.40.33.10">
    <property type="entry name" value="CAP"/>
    <property type="match status" value="1"/>
</dbReference>
<dbReference type="PANTHER" id="PTHR10334">
    <property type="entry name" value="CYSTEINE-RICH SECRETORY PROTEIN-RELATED"/>
    <property type="match status" value="1"/>
</dbReference>
<protein>
    <submittedName>
        <fullName evidence="3">CAP domain-containing protein</fullName>
    </submittedName>
</protein>
<dbReference type="InterPro" id="IPR018244">
    <property type="entry name" value="Allrgn_V5/Tpx1_CS"/>
</dbReference>
<evidence type="ECO:0000256" key="1">
    <source>
        <dbReference type="SAM" id="SignalP"/>
    </source>
</evidence>
<dbReference type="InterPro" id="IPR035940">
    <property type="entry name" value="CAP_sf"/>
</dbReference>
<feature type="domain" description="SCP" evidence="2">
    <location>
        <begin position="44"/>
        <end position="183"/>
    </location>
</feature>
<keyword evidence="4" id="KW-1185">Reference proteome</keyword>
<dbReference type="EMBL" id="JAMGBE010000001">
    <property type="protein sequence ID" value="MCL6729067.1"/>
    <property type="molecule type" value="Genomic_DNA"/>
</dbReference>
<evidence type="ECO:0000313" key="4">
    <source>
        <dbReference type="Proteomes" id="UP001165342"/>
    </source>
</evidence>
<dbReference type="InterPro" id="IPR001283">
    <property type="entry name" value="CRISP-related"/>
</dbReference>
<proteinExistence type="predicted"/>
<evidence type="ECO:0000313" key="3">
    <source>
        <dbReference type="EMBL" id="MCL6729067.1"/>
    </source>
</evidence>
<dbReference type="PROSITE" id="PS01009">
    <property type="entry name" value="CRISP_1"/>
    <property type="match status" value="1"/>
</dbReference>